<evidence type="ECO:0000256" key="1">
    <source>
        <dbReference type="SAM" id="MobiDB-lite"/>
    </source>
</evidence>
<dbReference type="InterPro" id="IPR036877">
    <property type="entry name" value="SUI1_dom_sf"/>
</dbReference>
<evidence type="ECO:0000313" key="4">
    <source>
        <dbReference type="Proteomes" id="UP000054567"/>
    </source>
</evidence>
<feature type="region of interest" description="Disordered" evidence="1">
    <location>
        <begin position="464"/>
        <end position="484"/>
    </location>
</feature>
<dbReference type="GO" id="GO:0001731">
    <property type="term" value="P:formation of translation preinitiation complex"/>
    <property type="evidence" value="ECO:0007669"/>
    <property type="project" value="InterPro"/>
</dbReference>
<feature type="compositionally biased region" description="Basic and acidic residues" evidence="1">
    <location>
        <begin position="333"/>
        <end position="351"/>
    </location>
</feature>
<dbReference type="InterPro" id="IPR057429">
    <property type="entry name" value="WH_eIF2D"/>
</dbReference>
<name>A0A0J6I8R7_COCPO</name>
<dbReference type="SUPFAM" id="SSF88697">
    <property type="entry name" value="PUA domain-like"/>
    <property type="match status" value="1"/>
</dbReference>
<dbReference type="Gene3D" id="3.10.400.20">
    <property type="match status" value="1"/>
</dbReference>
<dbReference type="CDD" id="cd21156">
    <property type="entry name" value="PUA_eIF2d-like"/>
    <property type="match status" value="1"/>
</dbReference>
<dbReference type="AlphaFoldDB" id="A0A0J6I8R7"/>
<dbReference type="VEuPathDB" id="FungiDB:CPAG_04255"/>
<feature type="region of interest" description="Disordered" evidence="1">
    <location>
        <begin position="332"/>
        <end position="351"/>
    </location>
</feature>
<dbReference type="Pfam" id="PF26292">
    <property type="entry name" value="PUA_elF2D"/>
    <property type="match status" value="1"/>
</dbReference>
<sequence>MGNFGAAAPHSRRGENKYLNISVSYRKHPWAINTKSGAQINHLCPPDPSCPTSTLLGDSFVKMFKKKPAIKTLAPLRSSDRRKIADQIIQQYKGLIPVTPPTTSEDNGNSEGQTSGTTIATVRNALLPENTQSARFTTTAGPNLQSVQGTIYVGTHPGGDERVLWFRLEQGPGTDGRIYPTVYTLWHNPGIVPLLHTQSLVMDKLYGGADLMIPGLANGPPFPGGATKNAVVAVADIKKPSVPTFVGVCEIDVSALDKVQGVKGHAVRGVQWQGDELWAWSLTGQGGQPAPENIDGWLGVPEGLHKAVDELQLEKEDDEAIVQEAIDGGVSLEDEKAAEAEGSHEPEREPTTKEIDEVLFRAFLYALYNQKEKNPSQQHHGLSFPIQPSFLISNLITPFLPIYTPQQAQFYQIKKSSWKNVKKFVKYLDKEQLVKSKDRSGGETVILDVDFEDRRVAMFEPYRLPRKSGPESKSASKAPVEAPSGQSFDVKTLYRPSGKLIPDLFPPLANTDLNNYYSATDVSKRLSDYLSTQDPPIISPSNPRVINLNPFISNKIFSSNSPSDLAIQARGTVLRDALLKRLLDDTSLCAPYHALLKPGQSLKDVKPKAGAIPKVSVVIERRSGAKVVTRIMGLETFGVSPQTLSDELQKKCASSTSVTQAVGAAKGSMEVLVQGDHRRTVDKVLSNKGVKSQWTEVVDKTQKKSGR</sequence>
<dbReference type="SUPFAM" id="SSF55159">
    <property type="entry name" value="eIF1-like"/>
    <property type="match status" value="1"/>
</dbReference>
<dbReference type="CDD" id="cd11608">
    <property type="entry name" value="eIF2D_C"/>
    <property type="match status" value="1"/>
</dbReference>
<dbReference type="PROSITE" id="PS50296">
    <property type="entry name" value="SUI1"/>
    <property type="match status" value="1"/>
</dbReference>
<dbReference type="InterPro" id="IPR001950">
    <property type="entry name" value="SUI1"/>
</dbReference>
<dbReference type="EMBL" id="DS268110">
    <property type="protein sequence ID" value="KMM67922.1"/>
    <property type="molecule type" value="Genomic_DNA"/>
</dbReference>
<dbReference type="Pfam" id="PF25304">
    <property type="entry name" value="WHD_eIF2D"/>
    <property type="match status" value="1"/>
</dbReference>
<accession>A0A0J6I8R7</accession>
<dbReference type="OrthoDB" id="199771at2759"/>
<proteinExistence type="predicted"/>
<dbReference type="InterPro" id="IPR015947">
    <property type="entry name" value="PUA-like_sf"/>
</dbReference>
<reference evidence="4" key="3">
    <citation type="journal article" date="2010" name="Genome Res.">
        <title>Population genomic sequencing of Coccidioides fungi reveals recent hybridization and transposon control.</title>
        <authorList>
            <person name="Neafsey D.E."/>
            <person name="Barker B.M."/>
            <person name="Sharpton T.J."/>
            <person name="Stajich J.E."/>
            <person name="Park D.J."/>
            <person name="Whiston E."/>
            <person name="Hung C.-Y."/>
            <person name="McMahan C."/>
            <person name="White J."/>
            <person name="Sykes S."/>
            <person name="Heiman D."/>
            <person name="Young S."/>
            <person name="Zeng Q."/>
            <person name="Abouelleil A."/>
            <person name="Aftuck L."/>
            <person name="Bessette D."/>
            <person name="Brown A."/>
            <person name="FitzGerald M."/>
            <person name="Lui A."/>
            <person name="Macdonald J.P."/>
            <person name="Priest M."/>
            <person name="Orbach M.J."/>
            <person name="Galgiani J.N."/>
            <person name="Kirkland T.N."/>
            <person name="Cole G.T."/>
            <person name="Birren B.W."/>
            <person name="Henn M.R."/>
            <person name="Taylor J.W."/>
            <person name="Rounsley S.D."/>
        </authorList>
    </citation>
    <scope>NUCLEOTIDE SEQUENCE [LARGE SCALE GENOMIC DNA]</scope>
    <source>
        <strain evidence="4">RMSCC 3488</strain>
    </source>
</reference>
<evidence type="ECO:0000313" key="3">
    <source>
        <dbReference type="EMBL" id="KMM67922.1"/>
    </source>
</evidence>
<organism evidence="3 4">
    <name type="scientific">Coccidioides posadasii RMSCC 3488</name>
    <dbReference type="NCBI Taxonomy" id="454284"/>
    <lineage>
        <taxon>Eukaryota</taxon>
        <taxon>Fungi</taxon>
        <taxon>Dikarya</taxon>
        <taxon>Ascomycota</taxon>
        <taxon>Pezizomycotina</taxon>
        <taxon>Eurotiomycetes</taxon>
        <taxon>Eurotiomycetidae</taxon>
        <taxon>Onygenales</taxon>
        <taxon>Onygenaceae</taxon>
        <taxon>Coccidioides</taxon>
    </lineage>
</organism>
<reference evidence="4" key="2">
    <citation type="journal article" date="2009" name="Genome Res.">
        <title>Comparative genomic analyses of the human fungal pathogens Coccidioides and their relatives.</title>
        <authorList>
            <person name="Sharpton T.J."/>
            <person name="Stajich J.E."/>
            <person name="Rounsley S.D."/>
            <person name="Gardner M.J."/>
            <person name="Wortman J.R."/>
            <person name="Jordar V.S."/>
            <person name="Maiti R."/>
            <person name="Kodira C.D."/>
            <person name="Neafsey D.E."/>
            <person name="Zeng Q."/>
            <person name="Hung C.-Y."/>
            <person name="McMahan C."/>
            <person name="Muszewska A."/>
            <person name="Grynberg M."/>
            <person name="Mandel M.A."/>
            <person name="Kellner E.M."/>
            <person name="Barker B.M."/>
            <person name="Galgiani J.N."/>
            <person name="Orbach M.J."/>
            <person name="Kirkland T.N."/>
            <person name="Cole G.T."/>
            <person name="Henn M.R."/>
            <person name="Birren B.W."/>
            <person name="Taylor J.W."/>
        </authorList>
    </citation>
    <scope>NUCLEOTIDE SEQUENCE [LARGE SCALE GENOMIC DNA]</scope>
    <source>
        <strain evidence="4">RMSCC 3488</strain>
    </source>
</reference>
<feature type="domain" description="SUI1" evidence="2">
    <location>
        <begin position="615"/>
        <end position="689"/>
    </location>
</feature>
<dbReference type="PANTHER" id="PTHR12217:SF4">
    <property type="entry name" value="EUKARYOTIC TRANSLATION INITIATION FACTOR 2D"/>
    <property type="match status" value="1"/>
</dbReference>
<dbReference type="GO" id="GO:0003743">
    <property type="term" value="F:translation initiation factor activity"/>
    <property type="evidence" value="ECO:0007669"/>
    <property type="project" value="InterPro"/>
</dbReference>
<dbReference type="InterPro" id="IPR048248">
    <property type="entry name" value="PUA_eIF2d-like"/>
</dbReference>
<reference evidence="3 4" key="1">
    <citation type="submission" date="2007-06" db="EMBL/GenBank/DDBJ databases">
        <title>The Genome Sequence of Coccidioides posadasii RMSCC_3488.</title>
        <authorList>
            <consortium name="Coccidioides Genome Resources Consortium"/>
            <consortium name="The Broad Institute Genome Sequencing Platform"/>
            <person name="Henn M.R."/>
            <person name="Sykes S."/>
            <person name="Young S."/>
            <person name="Jaffe D."/>
            <person name="Berlin A."/>
            <person name="Alvarez P."/>
            <person name="Butler J."/>
            <person name="Gnerre S."/>
            <person name="Grabherr M."/>
            <person name="Mauceli E."/>
            <person name="Brockman W."/>
            <person name="Kodira C."/>
            <person name="Alvarado L."/>
            <person name="Zeng Q."/>
            <person name="Crawford M."/>
            <person name="Antoine C."/>
            <person name="Devon K."/>
            <person name="Galgiani J."/>
            <person name="Orsborn K."/>
            <person name="Lewis M.L."/>
            <person name="Nusbaum C."/>
            <person name="Galagan J."/>
            <person name="Birren B."/>
        </authorList>
    </citation>
    <scope>NUCLEOTIDE SEQUENCE [LARGE SCALE GENOMIC DNA]</scope>
    <source>
        <strain evidence="3 4">RMSCC 3488</strain>
    </source>
</reference>
<dbReference type="Proteomes" id="UP000054567">
    <property type="component" value="Unassembled WGS sequence"/>
</dbReference>
<dbReference type="PANTHER" id="PTHR12217">
    <property type="entry name" value="EUKARYOTIC TRANSLATION INITIATION FACTOR 2D"/>
    <property type="match status" value="1"/>
</dbReference>
<dbReference type="InterPro" id="IPR039759">
    <property type="entry name" value="eIF2D_SUI1"/>
</dbReference>
<dbReference type="Gene3D" id="3.30.780.10">
    <property type="entry name" value="SUI1-like domain"/>
    <property type="match status" value="1"/>
</dbReference>
<evidence type="ECO:0000259" key="2">
    <source>
        <dbReference type="PROSITE" id="PS50296"/>
    </source>
</evidence>
<dbReference type="FunFam" id="3.30.780.10:FF:000008">
    <property type="entry name" value="eukaryotic translation initiation factor 2D"/>
    <property type="match status" value="1"/>
</dbReference>
<dbReference type="InterPro" id="IPR039757">
    <property type="entry name" value="EIF2D"/>
</dbReference>
<protein>
    <recommendedName>
        <fullName evidence="2">SUI1 domain-containing protein</fullName>
    </recommendedName>
</protein>
<gene>
    <name evidence="3" type="ORF">CPAG_04255</name>
</gene>
<dbReference type="Pfam" id="PF01253">
    <property type="entry name" value="SUI1"/>
    <property type="match status" value="1"/>
</dbReference>